<evidence type="ECO:0000313" key="4">
    <source>
        <dbReference type="Proteomes" id="UP000290481"/>
    </source>
</evidence>
<sequence>MRVLEPIIKNGFFFSPDHPEKRYPGTLKVLDGGRIELHLTADENAFVSLDEMFIGRLIGKIEGGYMTLEECSYEKMNFSFDGGASTSLISARIAFIGMGMPEECLFDELEFAVEELSEWYGKTVFKPRVGADLSDWTIDFKLTEPFECKLNDDSRLEIGMKATFPGRVNYPVTELRQQAYMTIKADSPKALNFFISLSHKITRFLALCIGYPVAIHSLRVVSTEEDGTKEWQEVYFQSLNSGTLAKKKPGQLMLLPYSQITEQFTPMLQAWLVDYNTLMPALHHFFAVQDESLAYNDTKFLAIAQALEAFHRRTRPGHRWPKDEFRKKLDAIVSGAPEADQEWVKQRLCFANELTLGDRLNTLLEPFVDVFCGNAAIEQMVKDTRNTRNYHAHYDEKGEKKALKGAPLVALILQLRVLFTLCLLTRLGMPTEEAIKLVKQPYLSRLMRSANHLVANAE</sequence>
<proteinExistence type="predicted"/>
<dbReference type="RefSeq" id="WP_087716078.1">
    <property type="nucleotide sequence ID" value="NZ_MZZJ01000011.1"/>
</dbReference>
<feature type="domain" description="ApeA N-terminal" evidence="2">
    <location>
        <begin position="10"/>
        <end position="271"/>
    </location>
</feature>
<evidence type="ECO:0000259" key="2">
    <source>
        <dbReference type="Pfam" id="PF18862"/>
    </source>
</evidence>
<name>A0A4Q0HMP1_PSEAZ</name>
<organism evidence="3 4">
    <name type="scientific">Pseudomonas azotoformans</name>
    <dbReference type="NCBI Taxonomy" id="47878"/>
    <lineage>
        <taxon>Bacteria</taxon>
        <taxon>Pseudomonadati</taxon>
        <taxon>Pseudomonadota</taxon>
        <taxon>Gammaproteobacteria</taxon>
        <taxon>Pseudomonadales</taxon>
        <taxon>Pseudomonadaceae</taxon>
        <taxon>Pseudomonas</taxon>
    </lineage>
</organism>
<dbReference type="Pfam" id="PF18739">
    <property type="entry name" value="HEPN_Apea"/>
    <property type="match status" value="1"/>
</dbReference>
<evidence type="ECO:0000313" key="3">
    <source>
        <dbReference type="EMBL" id="RXE50287.1"/>
    </source>
</evidence>
<dbReference type="InterPro" id="IPR041229">
    <property type="entry name" value="HEPN_Apea"/>
</dbReference>
<dbReference type="InterPro" id="IPR041223">
    <property type="entry name" value="ApeA_NTD"/>
</dbReference>
<gene>
    <name evidence="3" type="ORF">B4O85_23515</name>
</gene>
<feature type="domain" description="Apea-like HEPN" evidence="1">
    <location>
        <begin position="301"/>
        <end position="432"/>
    </location>
</feature>
<evidence type="ECO:0000259" key="1">
    <source>
        <dbReference type="Pfam" id="PF18739"/>
    </source>
</evidence>
<accession>A0A4Q0HMP1</accession>
<dbReference type="EMBL" id="MZZJ01000011">
    <property type="protein sequence ID" value="RXE50287.1"/>
    <property type="molecule type" value="Genomic_DNA"/>
</dbReference>
<protein>
    <submittedName>
        <fullName evidence="3">Uncharacterized protein</fullName>
    </submittedName>
</protein>
<dbReference type="AlphaFoldDB" id="A0A4Q0HMP1"/>
<comment type="caution">
    <text evidence="3">The sequence shown here is derived from an EMBL/GenBank/DDBJ whole genome shotgun (WGS) entry which is preliminary data.</text>
</comment>
<reference evidence="3 4" key="1">
    <citation type="submission" date="2017-03" db="EMBL/GenBank/DDBJ databases">
        <title>Pseudomonas azotoformans: Salt tolerant bacteria having multiple plant growth promoting attributes.</title>
        <authorList>
            <person name="Srivastava A.K."/>
            <person name="Sharma A."/>
            <person name="Srivastava A.K."/>
            <person name="Jamali H."/>
            <person name="Yadav J."/>
            <person name="Srivastava R."/>
            <person name="Kashyap P.L."/>
            <person name="Chakdar H."/>
            <person name="Saxena A.K."/>
        </authorList>
    </citation>
    <scope>NUCLEOTIDE SEQUENCE [LARGE SCALE GENOMIC DNA]</scope>
    <source>
        <strain evidence="3 4">SC 14</strain>
    </source>
</reference>
<dbReference type="Proteomes" id="UP000290481">
    <property type="component" value="Unassembled WGS sequence"/>
</dbReference>
<dbReference type="Pfam" id="PF18862">
    <property type="entry name" value="ApeA_NTD1"/>
    <property type="match status" value="1"/>
</dbReference>